<evidence type="ECO:0000256" key="8">
    <source>
        <dbReference type="SAM" id="Phobius"/>
    </source>
</evidence>
<dbReference type="Gene3D" id="1.20.1070.10">
    <property type="entry name" value="Rhodopsin 7-helix transmembrane proteins"/>
    <property type="match status" value="1"/>
</dbReference>
<keyword evidence="5 8" id="KW-0472">Membrane</keyword>
<sequence>MDNRTFSFISSALISKAGRPETVTYMPGIGNGSNNISDFNNYSGFSPKGFQYPPLDTSGIIRIPLYVLIFILAVLGNTLVIVTLIQNKRMRTVTNVFLLNLSISDLLLAVFCMPFTIIPMLLQNFIFGPTICVMIRYLQVINSNCFELVRLSVKQSVRYLKIHLTVLCLCYSIAKSRFAPGIRYIETGVPVSPTCNSRIVKLEKEISDGIQFNTHICKLERLCKTTEMYKLLKNTCTELDSCFTVLNWSITSLFIHVTDNNTCVQSRLNAVFSLDHFQRLFPRNIDIARSIYLFLKKIA</sequence>
<dbReference type="PANTHER" id="PTHR24238:SF75">
    <property type="entry name" value="CHOLECYSTOKININ-LIKE RECEPTOR AT 17D1-RELATED"/>
    <property type="match status" value="1"/>
</dbReference>
<protein>
    <recommendedName>
        <fullName evidence="9">G-protein coupled receptors family 1 profile domain-containing protein</fullName>
    </recommendedName>
</protein>
<dbReference type="PROSITE" id="PS50262">
    <property type="entry name" value="G_PROTEIN_RECEP_F1_2"/>
    <property type="match status" value="1"/>
</dbReference>
<feature type="domain" description="G-protein coupled receptors family 1 profile" evidence="9">
    <location>
        <begin position="76"/>
        <end position="141"/>
    </location>
</feature>
<keyword evidence="2 8" id="KW-0812">Transmembrane</keyword>
<dbReference type="Proteomes" id="UP001634394">
    <property type="component" value="Unassembled WGS sequence"/>
</dbReference>
<evidence type="ECO:0000256" key="2">
    <source>
        <dbReference type="ARBA" id="ARBA00022692"/>
    </source>
</evidence>
<evidence type="ECO:0000256" key="6">
    <source>
        <dbReference type="ARBA" id="ARBA00023170"/>
    </source>
</evidence>
<dbReference type="PRINTS" id="PR00237">
    <property type="entry name" value="GPCRRHODOPSN"/>
</dbReference>
<dbReference type="GO" id="GO:0004930">
    <property type="term" value="F:G protein-coupled receptor activity"/>
    <property type="evidence" value="ECO:0007669"/>
    <property type="project" value="UniProtKB-KW"/>
</dbReference>
<dbReference type="InterPro" id="IPR017452">
    <property type="entry name" value="GPCR_Rhodpsn_7TM"/>
</dbReference>
<dbReference type="InterPro" id="IPR000276">
    <property type="entry name" value="GPCR_Rhodpsn"/>
</dbReference>
<evidence type="ECO:0000313" key="10">
    <source>
        <dbReference type="EMBL" id="KAL3878487.1"/>
    </source>
</evidence>
<evidence type="ECO:0000256" key="7">
    <source>
        <dbReference type="ARBA" id="ARBA00023224"/>
    </source>
</evidence>
<dbReference type="Pfam" id="PF00001">
    <property type="entry name" value="7tm_1"/>
    <property type="match status" value="1"/>
</dbReference>
<dbReference type="AlphaFoldDB" id="A0ABD3WXI1"/>
<evidence type="ECO:0000256" key="3">
    <source>
        <dbReference type="ARBA" id="ARBA00022989"/>
    </source>
</evidence>
<organism evidence="10 11">
    <name type="scientific">Sinanodonta woodiana</name>
    <name type="common">Chinese pond mussel</name>
    <name type="synonym">Anodonta woodiana</name>
    <dbReference type="NCBI Taxonomy" id="1069815"/>
    <lineage>
        <taxon>Eukaryota</taxon>
        <taxon>Metazoa</taxon>
        <taxon>Spiralia</taxon>
        <taxon>Lophotrochozoa</taxon>
        <taxon>Mollusca</taxon>
        <taxon>Bivalvia</taxon>
        <taxon>Autobranchia</taxon>
        <taxon>Heteroconchia</taxon>
        <taxon>Palaeoheterodonta</taxon>
        <taxon>Unionida</taxon>
        <taxon>Unionoidea</taxon>
        <taxon>Unionidae</taxon>
        <taxon>Unioninae</taxon>
        <taxon>Sinanodonta</taxon>
    </lineage>
</organism>
<accession>A0ABD3WXI1</accession>
<feature type="transmembrane region" description="Helical" evidence="8">
    <location>
        <begin position="97"/>
        <end position="122"/>
    </location>
</feature>
<keyword evidence="3 8" id="KW-1133">Transmembrane helix</keyword>
<dbReference type="EMBL" id="JBJQND010000004">
    <property type="protein sequence ID" value="KAL3878487.1"/>
    <property type="molecule type" value="Genomic_DNA"/>
</dbReference>
<comment type="caution">
    <text evidence="10">The sequence shown here is derived from an EMBL/GenBank/DDBJ whole genome shotgun (WGS) entry which is preliminary data.</text>
</comment>
<keyword evidence="7" id="KW-0807">Transducer</keyword>
<dbReference type="SUPFAM" id="SSF81321">
    <property type="entry name" value="Family A G protein-coupled receptor-like"/>
    <property type="match status" value="1"/>
</dbReference>
<name>A0ABD3WXI1_SINWO</name>
<evidence type="ECO:0000313" key="11">
    <source>
        <dbReference type="Proteomes" id="UP001634394"/>
    </source>
</evidence>
<keyword evidence="11" id="KW-1185">Reference proteome</keyword>
<keyword evidence="6" id="KW-0675">Receptor</keyword>
<evidence type="ECO:0000259" key="9">
    <source>
        <dbReference type="PROSITE" id="PS50262"/>
    </source>
</evidence>
<comment type="subcellular location">
    <subcellularLocation>
        <location evidence="1">Membrane</location>
        <topology evidence="1">Multi-pass membrane protein</topology>
    </subcellularLocation>
</comment>
<reference evidence="10 11" key="1">
    <citation type="submission" date="2024-11" db="EMBL/GenBank/DDBJ databases">
        <title>Chromosome-level genome assembly of the freshwater bivalve Anodonta woodiana.</title>
        <authorList>
            <person name="Chen X."/>
        </authorList>
    </citation>
    <scope>NUCLEOTIDE SEQUENCE [LARGE SCALE GENOMIC DNA]</scope>
    <source>
        <strain evidence="10">MN2024</strain>
        <tissue evidence="10">Gills</tissue>
    </source>
</reference>
<evidence type="ECO:0000256" key="1">
    <source>
        <dbReference type="ARBA" id="ARBA00004141"/>
    </source>
</evidence>
<dbReference type="PANTHER" id="PTHR24238">
    <property type="entry name" value="G-PROTEIN COUPLED RECEPTOR"/>
    <property type="match status" value="1"/>
</dbReference>
<feature type="transmembrane region" description="Helical" evidence="8">
    <location>
        <begin position="63"/>
        <end position="85"/>
    </location>
</feature>
<proteinExistence type="predicted"/>
<evidence type="ECO:0000256" key="5">
    <source>
        <dbReference type="ARBA" id="ARBA00023136"/>
    </source>
</evidence>
<dbReference type="GO" id="GO:0016020">
    <property type="term" value="C:membrane"/>
    <property type="evidence" value="ECO:0007669"/>
    <property type="project" value="UniProtKB-SubCell"/>
</dbReference>
<evidence type="ECO:0000256" key="4">
    <source>
        <dbReference type="ARBA" id="ARBA00023040"/>
    </source>
</evidence>
<gene>
    <name evidence="10" type="ORF">ACJMK2_030832</name>
</gene>
<keyword evidence="4" id="KW-0297">G-protein coupled receptor</keyword>